<sequence length="171" mass="20142">MTTFSKYFLLLLSFSLLSCNSQTGYSDLDELYSDFVVFLKDADENNLKDYCNKITPDQGTVDYMKNNNFSYRGIPEELEKQNIKPSLIGEEFFKSVDYFKQKLIRNNQLKDLKYIGRERDGEELYDEKLKIYATETFIIMESNGKKIKCKLGEMFRIDGKWKTFTSPKLGW</sequence>
<evidence type="ECO:0000256" key="1">
    <source>
        <dbReference type="SAM" id="SignalP"/>
    </source>
</evidence>
<feature type="signal peptide" evidence="1">
    <location>
        <begin position="1"/>
        <end position="24"/>
    </location>
</feature>
<evidence type="ECO:0008006" key="4">
    <source>
        <dbReference type="Google" id="ProtNLM"/>
    </source>
</evidence>
<protein>
    <recommendedName>
        <fullName evidence="4">DUF5104 domain-containing protein</fullName>
    </recommendedName>
</protein>
<dbReference type="Proteomes" id="UP000623301">
    <property type="component" value="Unassembled WGS sequence"/>
</dbReference>
<dbReference type="RefSeq" id="WP_198843049.1">
    <property type="nucleotide sequence ID" value="NZ_JAEHFJ010000016.1"/>
</dbReference>
<name>A0ABS0WWU2_9FLAO</name>
<evidence type="ECO:0000313" key="2">
    <source>
        <dbReference type="EMBL" id="MBJ2176461.1"/>
    </source>
</evidence>
<accession>A0ABS0WWU2</accession>
<keyword evidence="1" id="KW-0732">Signal</keyword>
<dbReference type="EMBL" id="JAEHFJ010000016">
    <property type="protein sequence ID" value="MBJ2176461.1"/>
    <property type="molecule type" value="Genomic_DNA"/>
</dbReference>
<keyword evidence="3" id="KW-1185">Reference proteome</keyword>
<organism evidence="2 3">
    <name type="scientific">Aureibaculum flavum</name>
    <dbReference type="NCBI Taxonomy" id="2795986"/>
    <lineage>
        <taxon>Bacteria</taxon>
        <taxon>Pseudomonadati</taxon>
        <taxon>Bacteroidota</taxon>
        <taxon>Flavobacteriia</taxon>
        <taxon>Flavobacteriales</taxon>
        <taxon>Flavobacteriaceae</taxon>
        <taxon>Aureibaculum</taxon>
    </lineage>
</organism>
<feature type="chain" id="PRO_5047407046" description="DUF5104 domain-containing protein" evidence="1">
    <location>
        <begin position="25"/>
        <end position="171"/>
    </location>
</feature>
<reference evidence="2 3" key="1">
    <citation type="submission" date="2020-12" db="EMBL/GenBank/DDBJ databases">
        <title>Aureibaculum luteum sp. nov. and Aureibaculum flavum sp. nov., novel members of the family Flavobacteriaceae isolated from Antarctic intertidal sediments.</title>
        <authorList>
            <person name="He X."/>
            <person name="Zhang X."/>
        </authorList>
    </citation>
    <scope>NUCLEOTIDE SEQUENCE [LARGE SCALE GENOMIC DNA]</scope>
    <source>
        <strain evidence="2 3">A20</strain>
    </source>
</reference>
<comment type="caution">
    <text evidence="2">The sequence shown here is derived from an EMBL/GenBank/DDBJ whole genome shotgun (WGS) entry which is preliminary data.</text>
</comment>
<proteinExistence type="predicted"/>
<evidence type="ECO:0000313" key="3">
    <source>
        <dbReference type="Proteomes" id="UP000623301"/>
    </source>
</evidence>
<dbReference type="PROSITE" id="PS51257">
    <property type="entry name" value="PROKAR_LIPOPROTEIN"/>
    <property type="match status" value="1"/>
</dbReference>
<gene>
    <name evidence="2" type="ORF">JBL43_19580</name>
</gene>